<evidence type="ECO:0000256" key="1">
    <source>
        <dbReference type="SAM" id="Phobius"/>
    </source>
</evidence>
<dbReference type="SMART" id="SM00267">
    <property type="entry name" value="GGDEF"/>
    <property type="match status" value="1"/>
</dbReference>
<dbReference type="InterPro" id="IPR035919">
    <property type="entry name" value="EAL_sf"/>
</dbReference>
<feature type="domain" description="EAL" evidence="4">
    <location>
        <begin position="742"/>
        <end position="996"/>
    </location>
</feature>
<dbReference type="Gene3D" id="3.30.70.270">
    <property type="match status" value="1"/>
</dbReference>
<evidence type="ECO:0000259" key="3">
    <source>
        <dbReference type="PROSITE" id="PS50113"/>
    </source>
</evidence>
<comment type="caution">
    <text evidence="5">The sequence shown here is derived from an EMBL/GenBank/DDBJ whole genome shotgun (WGS) entry which is preliminary data.</text>
</comment>
<dbReference type="Pfam" id="PF00563">
    <property type="entry name" value="EAL"/>
    <property type="match status" value="1"/>
</dbReference>
<dbReference type="InterPro" id="IPR029787">
    <property type="entry name" value="Nucleotide_cyclase"/>
</dbReference>
<dbReference type="CDD" id="cd00130">
    <property type="entry name" value="PAS"/>
    <property type="match status" value="1"/>
</dbReference>
<dbReference type="PROSITE" id="PS50883">
    <property type="entry name" value="EAL"/>
    <property type="match status" value="1"/>
</dbReference>
<dbReference type="PROSITE" id="PS50112">
    <property type="entry name" value="PAS"/>
    <property type="match status" value="1"/>
</dbReference>
<dbReference type="InterPro" id="IPR000700">
    <property type="entry name" value="PAS-assoc_C"/>
</dbReference>
<feature type="transmembrane region" description="Helical" evidence="1">
    <location>
        <begin position="290"/>
        <end position="312"/>
    </location>
</feature>
<dbReference type="NCBIfam" id="TIGR00229">
    <property type="entry name" value="sensory_box"/>
    <property type="match status" value="1"/>
</dbReference>
<dbReference type="InterPro" id="IPR043128">
    <property type="entry name" value="Rev_trsase/Diguanyl_cyclase"/>
</dbReference>
<keyword evidence="1" id="KW-0812">Transmembrane</keyword>
<dbReference type="Gene3D" id="2.10.70.100">
    <property type="match status" value="1"/>
</dbReference>
<dbReference type="InterPro" id="IPR000160">
    <property type="entry name" value="GGDEF_dom"/>
</dbReference>
<dbReference type="SUPFAM" id="SSF55785">
    <property type="entry name" value="PYP-like sensor domain (PAS domain)"/>
    <property type="match status" value="2"/>
</dbReference>
<evidence type="ECO:0000313" key="6">
    <source>
        <dbReference type="Proteomes" id="UP000292627"/>
    </source>
</evidence>
<protein>
    <submittedName>
        <fullName evidence="5">EAL domain-containing protein</fullName>
    </submittedName>
</protein>
<dbReference type="EMBL" id="SHMC01000006">
    <property type="protein sequence ID" value="TAA23236.1"/>
    <property type="molecule type" value="Genomic_DNA"/>
</dbReference>
<dbReference type="Pfam" id="PF00990">
    <property type="entry name" value="GGDEF"/>
    <property type="match status" value="1"/>
</dbReference>
<dbReference type="SUPFAM" id="SSF141868">
    <property type="entry name" value="EAL domain-like"/>
    <property type="match status" value="1"/>
</dbReference>
<gene>
    <name evidence="5" type="ORF">EA660_14945</name>
</gene>
<dbReference type="PANTHER" id="PTHR44757:SF2">
    <property type="entry name" value="BIOFILM ARCHITECTURE MAINTENANCE PROTEIN MBAA"/>
    <property type="match status" value="1"/>
</dbReference>
<dbReference type="AlphaFoldDB" id="A0A4Q8L680"/>
<dbReference type="Gene3D" id="3.20.20.450">
    <property type="entry name" value="EAL domain"/>
    <property type="match status" value="1"/>
</dbReference>
<dbReference type="InterPro" id="IPR000014">
    <property type="entry name" value="PAS"/>
</dbReference>
<proteinExistence type="predicted"/>
<sequence length="998" mass="109571">MDRSVPGPSPVKSVVQTRTVLGFGLLLGAVLAIGLGWWVVSDRQNRLQAAERQSQALAVGVERAIGLELRNLERALRGIASDAARLSAAAPDQAPAPIGDLIADVASRHHELESIVLVDARGQALTSGRGDPDFARWNASAGASEPGHLRLGPLQWLEDGRPVLPLVLPLSVQGDSAPRWLLARLDARALQALIDGLDSGRDGTLGVVGPNGQLLVRSLGGKPSREGIGMRIAMPGPGELDPRPQASVSQRTSEVDGLRRVVAARVLPDYPLRVWAGLSTEQVLLPWHRFVAIAALLYVLYWAMLLVLLRVVRRADRDQRRMLEQLQRNSEHLHLAQHTGKVGAWAMEQGGRQVVWGADVGQMFGLGQAQPASLLAFIRHVHVRDRRMLAQRFISAWRARGAFSCEFRLVTQDGAERWAVARGGVVAGAGGGLRMTGTLVDISERMEAQSRLSDAERQFRLIFDRNPLPFWVHDARTRRFLEVNRAATLQYGFSREEFLTMQLADICPAGLPGGSGVVQGLAAGFEDSHVSQHRRKDGSTLQARVYVSDIRFGGHEAKLVLSEDISERLEYEKELAYRARHDQTTGLINVQTLSDRLDQGQHPGYQVLYLQLRGLQPIRDALGRQTADDVLRTLAARLQLWAQQFGLAAHQPDEDFVLAVLHAERLQPAIEAAIEAVREPVGDGDGSMQRLEARFGLAGDEGGGLRAENIIDNAALAAHALDSSAFEISRYDGALARRYSERLRMAGRLRTALEHGEFDLHFQPIVRTLDGSVAALEALVRWPQRDGTQIAPADFIPLCEDIGLIVPLGNWILRRAAQAQAWLRRQGCGDLPVAVNVSTLQVLQADLPSELEQACAQAGISPRALHMELTESVMMHRPEQSMAAMQRLRDAGVCISLDDFGTGFSSMSYLRHLPLSSIKLDRTFVRDVDRDPRNASICKSLLMLGHSLGLEMIAEGVERPEELEWLRRHGCEQVQGFLLGRALPLELALQRVRGVALG</sequence>
<dbReference type="SMART" id="SM00052">
    <property type="entry name" value="EAL"/>
    <property type="match status" value="1"/>
</dbReference>
<accession>A0A4Q8L680</accession>
<evidence type="ECO:0000313" key="5">
    <source>
        <dbReference type="EMBL" id="TAA23236.1"/>
    </source>
</evidence>
<dbReference type="InterPro" id="IPR001610">
    <property type="entry name" value="PAC"/>
</dbReference>
<dbReference type="CDD" id="cd01948">
    <property type="entry name" value="EAL"/>
    <property type="match status" value="1"/>
</dbReference>
<dbReference type="InterPro" id="IPR001633">
    <property type="entry name" value="EAL_dom"/>
</dbReference>
<keyword evidence="1" id="KW-1133">Transmembrane helix</keyword>
<feature type="transmembrane region" description="Helical" evidence="1">
    <location>
        <begin position="20"/>
        <end position="40"/>
    </location>
</feature>
<dbReference type="CDD" id="cd12915">
    <property type="entry name" value="PDC2_DGC_like"/>
    <property type="match status" value="1"/>
</dbReference>
<dbReference type="InterPro" id="IPR013655">
    <property type="entry name" value="PAS_fold_3"/>
</dbReference>
<dbReference type="InterPro" id="IPR052155">
    <property type="entry name" value="Biofilm_reg_signaling"/>
</dbReference>
<evidence type="ECO:0000259" key="2">
    <source>
        <dbReference type="PROSITE" id="PS50112"/>
    </source>
</evidence>
<dbReference type="Proteomes" id="UP000292627">
    <property type="component" value="Unassembled WGS sequence"/>
</dbReference>
<organism evidence="5 6">
    <name type="scientific">Pseudoxanthomonas winnipegensis</name>
    <dbReference type="NCBI Taxonomy" id="2480810"/>
    <lineage>
        <taxon>Bacteria</taxon>
        <taxon>Pseudomonadati</taxon>
        <taxon>Pseudomonadota</taxon>
        <taxon>Gammaproteobacteria</taxon>
        <taxon>Lysobacterales</taxon>
        <taxon>Lysobacteraceae</taxon>
        <taxon>Pseudoxanthomonas</taxon>
    </lineage>
</organism>
<dbReference type="SMART" id="SM00086">
    <property type="entry name" value="PAC"/>
    <property type="match status" value="2"/>
</dbReference>
<dbReference type="InterPro" id="IPR035965">
    <property type="entry name" value="PAS-like_dom_sf"/>
</dbReference>
<dbReference type="CDD" id="cd18773">
    <property type="entry name" value="PDC1_HK_sensor"/>
    <property type="match status" value="1"/>
</dbReference>
<dbReference type="SMART" id="SM00091">
    <property type="entry name" value="PAS"/>
    <property type="match status" value="1"/>
</dbReference>
<feature type="domain" description="PAC" evidence="3">
    <location>
        <begin position="403"/>
        <end position="454"/>
    </location>
</feature>
<name>A0A4Q8L680_9GAMM</name>
<dbReference type="Pfam" id="PF08447">
    <property type="entry name" value="PAS_3"/>
    <property type="match status" value="1"/>
</dbReference>
<dbReference type="SUPFAM" id="SSF55073">
    <property type="entry name" value="Nucleotide cyclase"/>
    <property type="match status" value="1"/>
</dbReference>
<keyword evidence="1" id="KW-0472">Membrane</keyword>
<dbReference type="Gene3D" id="3.30.450.20">
    <property type="entry name" value="PAS domain"/>
    <property type="match status" value="4"/>
</dbReference>
<evidence type="ECO:0000259" key="4">
    <source>
        <dbReference type="PROSITE" id="PS50883"/>
    </source>
</evidence>
<dbReference type="PROSITE" id="PS50113">
    <property type="entry name" value="PAC"/>
    <property type="match status" value="1"/>
</dbReference>
<dbReference type="PANTHER" id="PTHR44757">
    <property type="entry name" value="DIGUANYLATE CYCLASE DGCP"/>
    <property type="match status" value="1"/>
</dbReference>
<reference evidence="5 6" key="1">
    <citation type="submission" date="2019-02" db="EMBL/GenBank/DDBJ databases">
        <title>WGS of Pseudoxanthomonas species novum from clinical isolates.</title>
        <authorList>
            <person name="Bernier A.-M."/>
            <person name="Bernard K."/>
            <person name="Vachon A."/>
        </authorList>
    </citation>
    <scope>NUCLEOTIDE SEQUENCE [LARGE SCALE GENOMIC DNA]</scope>
    <source>
        <strain evidence="5 6">NML171200</strain>
    </source>
</reference>
<dbReference type="RefSeq" id="WP_130552261.1">
    <property type="nucleotide sequence ID" value="NZ_SHMC01000006.1"/>
</dbReference>
<dbReference type="OrthoDB" id="197861at2"/>
<feature type="domain" description="PAS" evidence="2">
    <location>
        <begin position="455"/>
        <end position="499"/>
    </location>
</feature>